<gene>
    <name evidence="1" type="ORF">BKA24_002954</name>
</gene>
<reference evidence="1 2" key="1">
    <citation type="submission" date="2020-08" db="EMBL/GenBank/DDBJ databases">
        <title>Sequencing the genomes of 1000 actinobacteria strains.</title>
        <authorList>
            <person name="Klenk H.-P."/>
        </authorList>
    </citation>
    <scope>NUCLEOTIDE SEQUENCE [LARGE SCALE GENOMIC DNA]</scope>
    <source>
        <strain evidence="1 2">DSM 24947</strain>
    </source>
</reference>
<dbReference type="EMBL" id="JACHMD010000001">
    <property type="protein sequence ID" value="MBB4668245.1"/>
    <property type="molecule type" value="Genomic_DNA"/>
</dbReference>
<keyword evidence="2" id="KW-1185">Reference proteome</keyword>
<organism evidence="1 2">
    <name type="scientific">Microbacterium marinum</name>
    <dbReference type="NCBI Taxonomy" id="421115"/>
    <lineage>
        <taxon>Bacteria</taxon>
        <taxon>Bacillati</taxon>
        <taxon>Actinomycetota</taxon>
        <taxon>Actinomycetes</taxon>
        <taxon>Micrococcales</taxon>
        <taxon>Microbacteriaceae</taxon>
        <taxon>Microbacterium</taxon>
    </lineage>
</organism>
<name>A0A7W7BSY5_9MICO</name>
<dbReference type="Proteomes" id="UP000573729">
    <property type="component" value="Unassembled WGS sequence"/>
</dbReference>
<evidence type="ECO:0000313" key="2">
    <source>
        <dbReference type="Proteomes" id="UP000573729"/>
    </source>
</evidence>
<accession>A0A7W7BSY5</accession>
<evidence type="ECO:0000313" key="1">
    <source>
        <dbReference type="EMBL" id="MBB4668245.1"/>
    </source>
</evidence>
<dbReference type="RefSeq" id="WP_184219956.1">
    <property type="nucleotide sequence ID" value="NZ_JACHMD010000001.1"/>
</dbReference>
<comment type="caution">
    <text evidence="1">The sequence shown here is derived from an EMBL/GenBank/DDBJ whole genome shotgun (WGS) entry which is preliminary data.</text>
</comment>
<evidence type="ECO:0008006" key="3">
    <source>
        <dbReference type="Google" id="ProtNLM"/>
    </source>
</evidence>
<protein>
    <recommendedName>
        <fullName evidence="3">Beta-galactosidase trimerisation domain-containing protein</fullName>
    </recommendedName>
</protein>
<dbReference type="AlphaFoldDB" id="A0A7W7BSY5"/>
<proteinExistence type="predicted"/>
<sequence>MTSRSPERIPARARRLASELATVTLETSLKPFDAFDDASLRAGVEEMFTQWSTLLATAAECSLLLWISDGSEILDWAGDLDAPVVWADTIGFNNVDAEPYGEHKEPERVAVRYRDDPPALDYDRIRSLVRIIRETGERRGIPTRVGATFDPGPEFAASAFKFRRHPEILARGADVGIGPIIEMVRHFSVLDGDDHHYAAYPDGIPAGTRFGEFLGRQAEDYLAAMGFDYLWLSNGFGFSGYAWSELGESFDGAEFHTDRTAGLRARALEFWDDLRRELSVPIEVRGTNQSAGIDIGADSVPALEIYERGHIAGPPPNSPWGPLNEDFGIEICGYLSRIAMLPRGSEGYRFRFYANDPWFWQQPWWDFYHRETFDIHLPLSVARVTGDGMIQPPREVNILSIDTAHGVLDERCAREVGTAIAIDLETRPDAAGPLVWVYPFREYHEAMAADPETIARPYAEDWYLSAAITAGLPLNTVVSTDEVAGAQRSGALASSILIVPAGALTAHVVAALHAHRDGGGDVVVYGSLRGVSEEALGLLGLDRADAGDAAAVVEGDLALVTDLVGDRLPGGRRGMLRHNALLSDGPIDLVHPVDGVRLLARVRMPAGTEAPYATVHGGDEGTGAPGAAIWVRGSAPFDYSEADERGVRHRVLVDRARFDDSAALLRDAVATLGVSVAHELRSADAARAVLGIRRHAGAHWLSGYVPDTTVRLRLSLADGAPLLTHAEAWYEDGVATYQLAKSVHAECRVFVTQEASGMMRCREIAPFPADRTRGLRVEGLTNARVIIALPPGSAAGARVETPLSPDAFVLRVDGTDRIEIRQVSGHLSVAWQE</sequence>